<sequence length="60" mass="6833" precursor="true">MSYRDKMNTLCWLLSAACLLTMASSVNAAEKRAEVTDEHPIFNPKCMAVMEEIRKEIRGK</sequence>
<organism evidence="2 3">
    <name type="scientific">Novipirellula aureliae</name>
    <dbReference type="NCBI Taxonomy" id="2527966"/>
    <lineage>
        <taxon>Bacteria</taxon>
        <taxon>Pseudomonadati</taxon>
        <taxon>Planctomycetota</taxon>
        <taxon>Planctomycetia</taxon>
        <taxon>Pirellulales</taxon>
        <taxon>Pirellulaceae</taxon>
        <taxon>Novipirellula</taxon>
    </lineage>
</organism>
<dbReference type="PROSITE" id="PS51257">
    <property type="entry name" value="PROKAR_LIPOPROTEIN"/>
    <property type="match status" value="1"/>
</dbReference>
<protein>
    <submittedName>
        <fullName evidence="2">Uncharacterized protein</fullName>
    </submittedName>
</protein>
<proteinExistence type="predicted"/>
<evidence type="ECO:0000313" key="2">
    <source>
        <dbReference type="EMBL" id="TWU44213.1"/>
    </source>
</evidence>
<gene>
    <name evidence="2" type="ORF">Q31b_17490</name>
</gene>
<dbReference type="AlphaFoldDB" id="A0A5C6E3G6"/>
<name>A0A5C6E3G6_9BACT</name>
<dbReference type="Proteomes" id="UP000315471">
    <property type="component" value="Unassembled WGS sequence"/>
</dbReference>
<comment type="caution">
    <text evidence="2">The sequence shown here is derived from an EMBL/GenBank/DDBJ whole genome shotgun (WGS) entry which is preliminary data.</text>
</comment>
<feature type="signal peptide" evidence="1">
    <location>
        <begin position="1"/>
        <end position="28"/>
    </location>
</feature>
<evidence type="ECO:0000313" key="3">
    <source>
        <dbReference type="Proteomes" id="UP000315471"/>
    </source>
</evidence>
<accession>A0A5C6E3G6</accession>
<keyword evidence="1" id="KW-0732">Signal</keyword>
<reference evidence="2 3" key="1">
    <citation type="submission" date="2019-02" db="EMBL/GenBank/DDBJ databases">
        <title>Deep-cultivation of Planctomycetes and their phenomic and genomic characterization uncovers novel biology.</title>
        <authorList>
            <person name="Wiegand S."/>
            <person name="Jogler M."/>
            <person name="Boedeker C."/>
            <person name="Pinto D."/>
            <person name="Vollmers J."/>
            <person name="Rivas-Marin E."/>
            <person name="Kohn T."/>
            <person name="Peeters S.H."/>
            <person name="Heuer A."/>
            <person name="Rast P."/>
            <person name="Oberbeckmann S."/>
            <person name="Bunk B."/>
            <person name="Jeske O."/>
            <person name="Meyerdierks A."/>
            <person name="Storesund J.E."/>
            <person name="Kallscheuer N."/>
            <person name="Luecker S."/>
            <person name="Lage O.M."/>
            <person name="Pohl T."/>
            <person name="Merkel B.J."/>
            <person name="Hornburger P."/>
            <person name="Mueller R.-W."/>
            <person name="Bruemmer F."/>
            <person name="Labrenz M."/>
            <person name="Spormann A.M."/>
            <person name="Op Den Camp H."/>
            <person name="Overmann J."/>
            <person name="Amann R."/>
            <person name="Jetten M.S.M."/>
            <person name="Mascher T."/>
            <person name="Medema M.H."/>
            <person name="Devos D.P."/>
            <person name="Kaster A.-K."/>
            <person name="Ovreas L."/>
            <person name="Rohde M."/>
            <person name="Galperin M.Y."/>
            <person name="Jogler C."/>
        </authorList>
    </citation>
    <scope>NUCLEOTIDE SEQUENCE [LARGE SCALE GENOMIC DNA]</scope>
    <source>
        <strain evidence="2 3">Q31b</strain>
    </source>
</reference>
<evidence type="ECO:0000256" key="1">
    <source>
        <dbReference type="SAM" id="SignalP"/>
    </source>
</evidence>
<keyword evidence="3" id="KW-1185">Reference proteome</keyword>
<dbReference type="EMBL" id="SJPY01000002">
    <property type="protein sequence ID" value="TWU44213.1"/>
    <property type="molecule type" value="Genomic_DNA"/>
</dbReference>
<feature type="chain" id="PRO_5022889908" evidence="1">
    <location>
        <begin position="29"/>
        <end position="60"/>
    </location>
</feature>